<dbReference type="AlphaFoldDB" id="Q311L2"/>
<dbReference type="Proteomes" id="UP000002710">
    <property type="component" value="Chromosome"/>
</dbReference>
<dbReference type="SUPFAM" id="SSF52540">
    <property type="entry name" value="P-loop containing nucleoside triphosphate hydrolases"/>
    <property type="match status" value="1"/>
</dbReference>
<reference evidence="2 3" key="1">
    <citation type="journal article" date="2011" name="J. Bacteriol.">
        <title>Complete genome sequence and updated annotation of Desulfovibrio alaskensis G20.</title>
        <authorList>
            <person name="Hauser L.J."/>
            <person name="Land M.L."/>
            <person name="Brown S.D."/>
            <person name="Larimer F."/>
            <person name="Keller K.L."/>
            <person name="Rapp-Giles B.J."/>
            <person name="Price M.N."/>
            <person name="Lin M."/>
            <person name="Bruce D.C."/>
            <person name="Detter J.C."/>
            <person name="Tapia R."/>
            <person name="Han C.S."/>
            <person name="Goodwin L.A."/>
            <person name="Cheng J.F."/>
            <person name="Pitluck S."/>
            <person name="Copeland A."/>
            <person name="Lucas S."/>
            <person name="Nolan M."/>
            <person name="Lapidus A.L."/>
            <person name="Palumbo A.V."/>
            <person name="Wall J.D."/>
        </authorList>
    </citation>
    <scope>NUCLEOTIDE SEQUENCE [LARGE SCALE GENOMIC DNA]</scope>
    <source>
        <strain evidence="3">ATCC BAA 1058 / DSM 17464 / G20</strain>
    </source>
</reference>
<dbReference type="InterPro" id="IPR027417">
    <property type="entry name" value="P-loop_NTPase"/>
</dbReference>
<feature type="domain" description="PD-(D/E)XK endonuclease-like" evidence="1">
    <location>
        <begin position="706"/>
        <end position="988"/>
    </location>
</feature>
<proteinExistence type="predicted"/>
<gene>
    <name evidence="2" type="ordered locus">Dde_1587</name>
</gene>
<dbReference type="KEGG" id="dde:Dde_1587"/>
<dbReference type="InterPro" id="IPR011604">
    <property type="entry name" value="PDDEXK-like_dom_sf"/>
</dbReference>
<evidence type="ECO:0000313" key="3">
    <source>
        <dbReference type="Proteomes" id="UP000002710"/>
    </source>
</evidence>
<evidence type="ECO:0000313" key="2">
    <source>
        <dbReference type="EMBL" id="ABB38384.1"/>
    </source>
</evidence>
<accession>Q311L2</accession>
<protein>
    <recommendedName>
        <fullName evidence="1">PD-(D/E)XK endonuclease-like domain-containing protein</fullName>
    </recommendedName>
</protein>
<dbReference type="HOGENOM" id="CLU_301055_0_0_7"/>
<dbReference type="Gene3D" id="3.90.320.10">
    <property type="match status" value="1"/>
</dbReference>
<dbReference type="STRING" id="207559.Dde_1587"/>
<dbReference type="eggNOG" id="COG2887">
    <property type="taxonomic scope" value="Bacteria"/>
</dbReference>
<organism evidence="2 3">
    <name type="scientific">Oleidesulfovibrio alaskensis (strain ATCC BAA-1058 / DSM 17464 / G20)</name>
    <name type="common">Desulfovibrio alaskensis</name>
    <dbReference type="NCBI Taxonomy" id="207559"/>
    <lineage>
        <taxon>Bacteria</taxon>
        <taxon>Pseudomonadati</taxon>
        <taxon>Thermodesulfobacteriota</taxon>
        <taxon>Desulfovibrionia</taxon>
        <taxon>Desulfovibrionales</taxon>
        <taxon>Desulfovibrionaceae</taxon>
        <taxon>Oleidesulfovibrio</taxon>
    </lineage>
</organism>
<evidence type="ECO:0000259" key="1">
    <source>
        <dbReference type="Pfam" id="PF12705"/>
    </source>
</evidence>
<name>Q311L2_OLEA2</name>
<sequence length="997" mass="112095">MTFSDRTIPPVAIIPWQNDFLQALLRYVTEHTDGETGRAVIVFPHSRPRRYLLDLFRTSPDIPRPCLIPQILPVSEFLSAVSTAGSTAQPRTIELLDRVGLLLECVRELGIGEQPPSAGEMPASATFTPRGPLSALPLTDARRFFPWGMRLAALLEDFYNQGLEPDDYHYMEGDVVDFAARLLEQLGSIHRLYTGRLDAENWTTPGYDAFRAAHAADSLPAMFAGKIIFIAGFYGLTGVEKKVFTTLRSACGAHMVLHTDPALAAKKTVHWSCKEHESLLEQWQAGTVLLEEPEDRHATIEYHEGFDLHSQLDALQKKLTQTDSLEQSAVVLPDSGMLMPLLHHLPRKDVNISMGYPLGKSPLAQLLDTIMDLQEGRTPSGYPWRRIIDLIRHPYLKMLSLHNARPLQQVFRHMERSVRQGARHTDPRNLQIEYLAEADATGAGTAAVDDEALAALVSRIFDLTLTRWERVSTPQQLAGVLADMCTLLLEQGADMWKRFPVDAECMYRLMHRVIPALRESTVRDAELDSGLLYTILREVMNAERVPFEAEPLTGLQVMGMLEARLLRFRRVYVLDATENNLPGVPANDPLLPENLRGLLGLPDIRHRERVSAYNFFRLIKGAREVTLLYQAGTTQSGLFDEKKQRSRFLEELIWQDEQRTGRLLQAGTPPLHAVSYSIPAISLHDAVIPRSATIDDRIRELLARPVSATMLDSYLRCPVSFFYERLCRIAPAEQVNEGDDHLGVGDLMHAVLQEFFTPYAGQEITRGQLDAKALTGLFHQRLHSSGLQDTLPYDSYCMLSVAGPERLTRFLNNQPETTRILKLEEALEAKVEAGGSTYWIAGRLDRVDERDGCDIVLDYKTGTARKPAQDVWKSEDLWEKIARWHPAAEDDPLPLLSDALRSIQLPFYLYLYATACGRPAGNAGWIALRDSGKEEMLFTAAGRDEVQHAAAHQIPAIIGFLLQHMTTSSCFRPRRGKHCDWCFYANLCTFRLEGPTG</sequence>
<dbReference type="EMBL" id="CP000112">
    <property type="protein sequence ID" value="ABB38384.1"/>
    <property type="molecule type" value="Genomic_DNA"/>
</dbReference>
<dbReference type="InterPro" id="IPR038726">
    <property type="entry name" value="PDDEXK_AddAB-type"/>
</dbReference>
<dbReference type="RefSeq" id="WP_011367543.1">
    <property type="nucleotide sequence ID" value="NC_007519.1"/>
</dbReference>
<keyword evidence="3" id="KW-1185">Reference proteome</keyword>
<dbReference type="Pfam" id="PF12705">
    <property type="entry name" value="PDDEXK_1"/>
    <property type="match status" value="1"/>
</dbReference>